<comment type="caution">
    <text evidence="4">The sequence shown here is derived from an EMBL/GenBank/DDBJ whole genome shotgun (WGS) entry which is preliminary data.</text>
</comment>
<dbReference type="InterPro" id="IPR001878">
    <property type="entry name" value="Znf_CCHC"/>
</dbReference>
<feature type="domain" description="CCHC-type" evidence="3">
    <location>
        <begin position="329"/>
        <end position="343"/>
    </location>
</feature>
<dbReference type="InterPro" id="IPR036875">
    <property type="entry name" value="Znf_CCHC_sf"/>
</dbReference>
<dbReference type="GO" id="GO:0008270">
    <property type="term" value="F:zinc ion binding"/>
    <property type="evidence" value="ECO:0007669"/>
    <property type="project" value="UniProtKB-KW"/>
</dbReference>
<gene>
    <name evidence="4" type="ORF">ACEWY4_008187</name>
</gene>
<evidence type="ECO:0000259" key="3">
    <source>
        <dbReference type="PROSITE" id="PS50158"/>
    </source>
</evidence>
<name>A0ABD1KAB1_9TELE</name>
<feature type="compositionally biased region" description="Low complexity" evidence="2">
    <location>
        <begin position="291"/>
        <end position="305"/>
    </location>
</feature>
<dbReference type="Pfam" id="PF03732">
    <property type="entry name" value="Retrotrans_gag"/>
    <property type="match status" value="1"/>
</dbReference>
<dbReference type="AlphaFoldDB" id="A0ABD1KAB1"/>
<feature type="region of interest" description="Disordered" evidence="2">
    <location>
        <begin position="270"/>
        <end position="318"/>
    </location>
</feature>
<sequence length="351" mass="38366">MDPANLNLDQDQSPEPMSAIQRLENSERELSRVTGDVASLMGVTDQIRQLVLQLQQHGAVQAQQLAQISARVSSPGLSDPRAPSPGLPASFPALPHVPAVAGCPEPRIGLPERFGGDPEEVVAFITNCQLTFDLQPRNFASEAARVAFAINLLTGRARLWGTAEYQRLSPACRSFGAFAGELRKVFGAGAPTADASREMMEMRQGKRTVADYSIDFRTIASRSHWNEEALVDAYLHSLAEYMKDELVSHESPTTLDDAIALSIRIDRRVQARRRERGRTSQPPRRSTDGGAAAASRLASSLQESSEPMEVDRTSLSPAERQRRLAGGLCLYCGGEGHRVTTCPLKDRAHRK</sequence>
<dbReference type="InterPro" id="IPR005162">
    <property type="entry name" value="Retrotrans_gag_dom"/>
</dbReference>
<dbReference type="SUPFAM" id="SSF57756">
    <property type="entry name" value="Retrovirus zinc finger-like domains"/>
    <property type="match status" value="1"/>
</dbReference>
<organism evidence="4 5">
    <name type="scientific">Coilia grayii</name>
    <name type="common">Gray's grenadier anchovy</name>
    <dbReference type="NCBI Taxonomy" id="363190"/>
    <lineage>
        <taxon>Eukaryota</taxon>
        <taxon>Metazoa</taxon>
        <taxon>Chordata</taxon>
        <taxon>Craniata</taxon>
        <taxon>Vertebrata</taxon>
        <taxon>Euteleostomi</taxon>
        <taxon>Actinopterygii</taxon>
        <taxon>Neopterygii</taxon>
        <taxon>Teleostei</taxon>
        <taxon>Clupei</taxon>
        <taxon>Clupeiformes</taxon>
        <taxon>Clupeoidei</taxon>
        <taxon>Engraulidae</taxon>
        <taxon>Coilinae</taxon>
        <taxon>Coilia</taxon>
    </lineage>
</organism>
<dbReference type="Proteomes" id="UP001591681">
    <property type="component" value="Unassembled WGS sequence"/>
</dbReference>
<proteinExistence type="predicted"/>
<evidence type="ECO:0000313" key="4">
    <source>
        <dbReference type="EMBL" id="KAL2096039.1"/>
    </source>
</evidence>
<keyword evidence="1" id="KW-0863">Zinc-finger</keyword>
<evidence type="ECO:0000313" key="5">
    <source>
        <dbReference type="Proteomes" id="UP001591681"/>
    </source>
</evidence>
<keyword evidence="1" id="KW-0479">Metal-binding</keyword>
<keyword evidence="5" id="KW-1185">Reference proteome</keyword>
<evidence type="ECO:0000256" key="2">
    <source>
        <dbReference type="SAM" id="MobiDB-lite"/>
    </source>
</evidence>
<evidence type="ECO:0000256" key="1">
    <source>
        <dbReference type="PROSITE-ProRule" id="PRU00047"/>
    </source>
</evidence>
<dbReference type="PROSITE" id="PS50158">
    <property type="entry name" value="ZF_CCHC"/>
    <property type="match status" value="1"/>
</dbReference>
<dbReference type="PANTHER" id="PTHR15503:SF36">
    <property type="entry name" value="RETROTRANSPOSON GAG-LIKE PROTEIN 5"/>
    <property type="match status" value="1"/>
</dbReference>
<reference evidence="4 5" key="1">
    <citation type="submission" date="2024-09" db="EMBL/GenBank/DDBJ databases">
        <title>A chromosome-level genome assembly of Gray's grenadier anchovy, Coilia grayii.</title>
        <authorList>
            <person name="Fu Z."/>
        </authorList>
    </citation>
    <scope>NUCLEOTIDE SEQUENCE [LARGE SCALE GENOMIC DNA]</scope>
    <source>
        <strain evidence="4">G4</strain>
        <tissue evidence="4">Muscle</tissue>
    </source>
</reference>
<dbReference type="InterPro" id="IPR032567">
    <property type="entry name" value="RTL1-rel"/>
</dbReference>
<keyword evidence="1" id="KW-0862">Zinc</keyword>
<protein>
    <recommendedName>
        <fullName evidence="3">CCHC-type domain-containing protein</fullName>
    </recommendedName>
</protein>
<dbReference type="PANTHER" id="PTHR15503">
    <property type="entry name" value="LDOC1 RELATED"/>
    <property type="match status" value="1"/>
</dbReference>
<accession>A0ABD1KAB1</accession>
<dbReference type="EMBL" id="JBHFQA010000007">
    <property type="protein sequence ID" value="KAL2096039.1"/>
    <property type="molecule type" value="Genomic_DNA"/>
</dbReference>